<keyword evidence="2" id="KW-0645">Protease</keyword>
<dbReference type="InterPro" id="IPR022398">
    <property type="entry name" value="Peptidase_S8_His-AS"/>
</dbReference>
<gene>
    <name evidence="7" type="ORF">ETSY2_10585</name>
</gene>
<dbReference type="HOGENOM" id="CLU_1083741_0_0_7"/>
<evidence type="ECO:0000313" key="8">
    <source>
        <dbReference type="Proteomes" id="UP000019140"/>
    </source>
</evidence>
<comment type="caution">
    <text evidence="5">Lacks conserved residue(s) required for the propagation of feature annotation.</text>
</comment>
<dbReference type="InterPro" id="IPR000209">
    <property type="entry name" value="Peptidase_S8/S53_dom"/>
</dbReference>
<sequence>ICDLQGRIVSMANFVAGGKATFDRDRHGTAIAGVIAAKANNDIGIFGVAPEADLMALKACWHGSGTPQSALCSSWTIARAVDFALQEGARILNFSLAGPADPLLERLLRQALLQDVIAVAATFQPQGQHGDIGFPASLEHVIAVVSSDPQGHAHRPASVANHGVLAAPGVEILTTTPQQTYDFLSGSSLAAAHVSGIAALLLEDHPRLTPARVRSLLQTTSRSIRNPDTQPNTMLGIVDACAALRQLESVSFCPAS</sequence>
<keyword evidence="3" id="KW-0378">Hydrolase</keyword>
<dbReference type="PRINTS" id="PR00723">
    <property type="entry name" value="SUBTILISIN"/>
</dbReference>
<proteinExistence type="inferred from homology"/>
<organism evidence="7 8">
    <name type="scientific">Candidatus Entotheonella gemina</name>
    <dbReference type="NCBI Taxonomy" id="1429439"/>
    <lineage>
        <taxon>Bacteria</taxon>
        <taxon>Pseudomonadati</taxon>
        <taxon>Nitrospinota/Tectimicrobiota group</taxon>
        <taxon>Candidatus Tectimicrobiota</taxon>
        <taxon>Candidatus Entotheonellia</taxon>
        <taxon>Candidatus Entotheonellales</taxon>
        <taxon>Candidatus Entotheonellaceae</taxon>
        <taxon>Candidatus Entotheonella</taxon>
    </lineage>
</organism>
<evidence type="ECO:0000256" key="2">
    <source>
        <dbReference type="ARBA" id="ARBA00022670"/>
    </source>
</evidence>
<dbReference type="PANTHER" id="PTHR43806:SF11">
    <property type="entry name" value="CEREVISIN-RELATED"/>
    <property type="match status" value="1"/>
</dbReference>
<dbReference type="SUPFAM" id="SSF52743">
    <property type="entry name" value="Subtilisin-like"/>
    <property type="match status" value="1"/>
</dbReference>
<reference evidence="7 8" key="1">
    <citation type="journal article" date="2014" name="Nature">
        <title>An environmental bacterial taxon with a large and distinct metabolic repertoire.</title>
        <authorList>
            <person name="Wilson M.C."/>
            <person name="Mori T."/>
            <person name="Ruckert C."/>
            <person name="Uria A.R."/>
            <person name="Helf M.J."/>
            <person name="Takada K."/>
            <person name="Gernert C."/>
            <person name="Steffens U.A."/>
            <person name="Heycke N."/>
            <person name="Schmitt S."/>
            <person name="Rinke C."/>
            <person name="Helfrich E.J."/>
            <person name="Brachmann A.O."/>
            <person name="Gurgui C."/>
            <person name="Wakimoto T."/>
            <person name="Kracht M."/>
            <person name="Crusemann M."/>
            <person name="Hentschel U."/>
            <person name="Abe I."/>
            <person name="Matsunaga S."/>
            <person name="Kalinowski J."/>
            <person name="Takeyama H."/>
            <person name="Piel J."/>
        </authorList>
    </citation>
    <scope>NUCLEOTIDE SEQUENCE [LARGE SCALE GENOMIC DNA]</scope>
    <source>
        <strain evidence="8">TSY2</strain>
    </source>
</reference>
<dbReference type="PROSITE" id="PS51892">
    <property type="entry name" value="SUBTILASE"/>
    <property type="match status" value="1"/>
</dbReference>
<feature type="domain" description="Peptidase S8/S53" evidence="6">
    <location>
        <begin position="22"/>
        <end position="228"/>
    </location>
</feature>
<dbReference type="InterPro" id="IPR050131">
    <property type="entry name" value="Peptidase_S8_subtilisin-like"/>
</dbReference>
<dbReference type="GO" id="GO:0006508">
    <property type="term" value="P:proteolysis"/>
    <property type="evidence" value="ECO:0007669"/>
    <property type="project" value="UniProtKB-KW"/>
</dbReference>
<dbReference type="PANTHER" id="PTHR43806">
    <property type="entry name" value="PEPTIDASE S8"/>
    <property type="match status" value="1"/>
</dbReference>
<evidence type="ECO:0000256" key="5">
    <source>
        <dbReference type="PROSITE-ProRule" id="PRU01240"/>
    </source>
</evidence>
<dbReference type="InterPro" id="IPR015500">
    <property type="entry name" value="Peptidase_S8_subtilisin-rel"/>
</dbReference>
<dbReference type="AlphaFoldDB" id="W4MC90"/>
<protein>
    <recommendedName>
        <fullName evidence="6">Peptidase S8/S53 domain-containing protein</fullName>
    </recommendedName>
</protein>
<evidence type="ECO:0000256" key="1">
    <source>
        <dbReference type="ARBA" id="ARBA00011073"/>
    </source>
</evidence>
<dbReference type="Pfam" id="PF00082">
    <property type="entry name" value="Peptidase_S8"/>
    <property type="match status" value="1"/>
</dbReference>
<dbReference type="PROSITE" id="PS00137">
    <property type="entry name" value="SUBTILASE_HIS"/>
    <property type="match status" value="1"/>
</dbReference>
<keyword evidence="4" id="KW-0720">Serine protease</keyword>
<evidence type="ECO:0000256" key="3">
    <source>
        <dbReference type="ARBA" id="ARBA00022801"/>
    </source>
</evidence>
<dbReference type="EMBL" id="AZHX01000428">
    <property type="protein sequence ID" value="ETX07546.1"/>
    <property type="molecule type" value="Genomic_DNA"/>
</dbReference>
<comment type="caution">
    <text evidence="7">The sequence shown here is derived from an EMBL/GenBank/DDBJ whole genome shotgun (WGS) entry which is preliminary data.</text>
</comment>
<dbReference type="InterPro" id="IPR036852">
    <property type="entry name" value="Peptidase_S8/S53_dom_sf"/>
</dbReference>
<evidence type="ECO:0000313" key="7">
    <source>
        <dbReference type="EMBL" id="ETX07546.1"/>
    </source>
</evidence>
<dbReference type="GO" id="GO:0004252">
    <property type="term" value="F:serine-type endopeptidase activity"/>
    <property type="evidence" value="ECO:0007669"/>
    <property type="project" value="InterPro"/>
</dbReference>
<evidence type="ECO:0000259" key="6">
    <source>
        <dbReference type="Pfam" id="PF00082"/>
    </source>
</evidence>
<accession>W4MC90</accession>
<evidence type="ECO:0000256" key="4">
    <source>
        <dbReference type="ARBA" id="ARBA00022825"/>
    </source>
</evidence>
<dbReference type="Proteomes" id="UP000019140">
    <property type="component" value="Unassembled WGS sequence"/>
</dbReference>
<dbReference type="Gene3D" id="3.40.50.200">
    <property type="entry name" value="Peptidase S8/S53 domain"/>
    <property type="match status" value="1"/>
</dbReference>
<comment type="similarity">
    <text evidence="1 5">Belongs to the peptidase S8 family.</text>
</comment>
<keyword evidence="8" id="KW-1185">Reference proteome</keyword>
<name>W4MC90_9BACT</name>
<feature type="non-terminal residue" evidence="7">
    <location>
        <position position="1"/>
    </location>
</feature>